<reference evidence="3" key="1">
    <citation type="submission" date="2022-11" db="UniProtKB">
        <authorList>
            <consortium name="WormBaseParasite"/>
        </authorList>
    </citation>
    <scope>IDENTIFICATION</scope>
</reference>
<feature type="region of interest" description="Disordered" evidence="1">
    <location>
        <begin position="101"/>
        <end position="132"/>
    </location>
</feature>
<evidence type="ECO:0000313" key="2">
    <source>
        <dbReference type="Proteomes" id="UP000887566"/>
    </source>
</evidence>
<organism evidence="2 3">
    <name type="scientific">Plectus sambesii</name>
    <dbReference type="NCBI Taxonomy" id="2011161"/>
    <lineage>
        <taxon>Eukaryota</taxon>
        <taxon>Metazoa</taxon>
        <taxon>Ecdysozoa</taxon>
        <taxon>Nematoda</taxon>
        <taxon>Chromadorea</taxon>
        <taxon>Plectida</taxon>
        <taxon>Plectina</taxon>
        <taxon>Plectoidea</taxon>
        <taxon>Plectidae</taxon>
        <taxon>Plectus</taxon>
    </lineage>
</organism>
<name>A0A914UWT8_9BILA</name>
<feature type="compositionally biased region" description="Polar residues" evidence="1">
    <location>
        <begin position="122"/>
        <end position="132"/>
    </location>
</feature>
<evidence type="ECO:0000313" key="3">
    <source>
        <dbReference type="WBParaSite" id="PSAMB.scaffold1305size33180.g12414.t1"/>
    </source>
</evidence>
<proteinExistence type="predicted"/>
<protein>
    <submittedName>
        <fullName evidence="3">Uncharacterized protein</fullName>
    </submittedName>
</protein>
<dbReference type="WBParaSite" id="PSAMB.scaffold1305size33180.g12414.t1">
    <property type="protein sequence ID" value="PSAMB.scaffold1305size33180.g12414.t1"/>
    <property type="gene ID" value="PSAMB.scaffold1305size33180.g12414"/>
</dbReference>
<dbReference type="AlphaFoldDB" id="A0A914UWT8"/>
<keyword evidence="2" id="KW-1185">Reference proteome</keyword>
<evidence type="ECO:0000256" key="1">
    <source>
        <dbReference type="SAM" id="MobiDB-lite"/>
    </source>
</evidence>
<dbReference type="Proteomes" id="UP000887566">
    <property type="component" value="Unplaced"/>
</dbReference>
<sequence>MARNIYSARASAAAVLIILDLRPHDLNVEEGRLLRGHSGSNIEAQRALIAQPVGGSGKRRLSFGAARQTNSISYSSVDRPGREDTAAAVRRHHCHPIVSVAAAPTNRNSEPRRLPPPFIATHSGSQKTVLMK</sequence>
<accession>A0A914UWT8</accession>